<dbReference type="Proteomes" id="UP000228859">
    <property type="component" value="Unassembled WGS sequence"/>
</dbReference>
<evidence type="ECO:0000313" key="3">
    <source>
        <dbReference type="EMBL" id="DAB37996.1"/>
    </source>
</evidence>
<dbReference type="GO" id="GO:0006355">
    <property type="term" value="P:regulation of DNA-templated transcription"/>
    <property type="evidence" value="ECO:0007669"/>
    <property type="project" value="InterPro"/>
</dbReference>
<evidence type="ECO:0000313" key="4">
    <source>
        <dbReference type="Proteomes" id="UP000228859"/>
    </source>
</evidence>
<protein>
    <recommendedName>
        <fullName evidence="5">Diguanylate cyclase with PAS/PAC sensor</fullName>
    </recommendedName>
</protein>
<gene>
    <name evidence="3" type="ORF">CFH83_08180</name>
</gene>
<reference evidence="3 4" key="1">
    <citation type="journal article" date="2017" name="Front. Microbiol.">
        <title>Comparative Genomic Analysis of the Class Epsilonproteobacteria and Proposed Reclassification to Epsilonbacteraeota (phyl. nov.).</title>
        <authorList>
            <person name="Waite D.W."/>
            <person name="Vanwonterghem I."/>
            <person name="Rinke C."/>
            <person name="Parks D.H."/>
            <person name="Zhang Y."/>
            <person name="Takai K."/>
            <person name="Sievert S.M."/>
            <person name="Simon J."/>
            <person name="Campbell B.J."/>
            <person name="Hanson T.E."/>
            <person name="Woyke T."/>
            <person name="Klotz M.G."/>
            <person name="Hugenholtz P."/>
        </authorList>
    </citation>
    <scope>NUCLEOTIDE SEQUENCE [LARGE SCALE GENOMIC DNA]</scope>
    <source>
        <strain evidence="3">UBA12443</strain>
    </source>
</reference>
<dbReference type="InterPro" id="IPR035965">
    <property type="entry name" value="PAS-like_dom_sf"/>
</dbReference>
<dbReference type="SUPFAM" id="SSF55785">
    <property type="entry name" value="PYP-like sensor domain (PAS domain)"/>
    <property type="match status" value="2"/>
</dbReference>
<organism evidence="3 4">
    <name type="scientific">Sulfuricurvum kujiense</name>
    <dbReference type="NCBI Taxonomy" id="148813"/>
    <lineage>
        <taxon>Bacteria</taxon>
        <taxon>Pseudomonadati</taxon>
        <taxon>Campylobacterota</taxon>
        <taxon>Epsilonproteobacteria</taxon>
        <taxon>Campylobacterales</taxon>
        <taxon>Sulfurimonadaceae</taxon>
        <taxon>Sulfuricurvum</taxon>
    </lineage>
</organism>
<dbReference type="GO" id="GO:0003824">
    <property type="term" value="F:catalytic activity"/>
    <property type="evidence" value="ECO:0007669"/>
    <property type="project" value="UniProtKB-ARBA"/>
</dbReference>
<dbReference type="InterPro" id="IPR029787">
    <property type="entry name" value="Nucleotide_cyclase"/>
</dbReference>
<dbReference type="SMART" id="SM00267">
    <property type="entry name" value="GGDEF"/>
    <property type="match status" value="1"/>
</dbReference>
<dbReference type="AlphaFoldDB" id="A0A2D3WI89"/>
<dbReference type="PROSITE" id="PS50112">
    <property type="entry name" value="PAS"/>
    <property type="match status" value="1"/>
</dbReference>
<feature type="domain" description="PAS" evidence="1">
    <location>
        <begin position="30"/>
        <end position="83"/>
    </location>
</feature>
<dbReference type="Pfam" id="PF00989">
    <property type="entry name" value="PAS"/>
    <property type="match status" value="1"/>
</dbReference>
<feature type="domain" description="GGDEF" evidence="2">
    <location>
        <begin position="302"/>
        <end position="435"/>
    </location>
</feature>
<dbReference type="SUPFAM" id="SSF55073">
    <property type="entry name" value="Nucleotide cyclase"/>
    <property type="match status" value="1"/>
</dbReference>
<dbReference type="PROSITE" id="PS50887">
    <property type="entry name" value="GGDEF"/>
    <property type="match status" value="1"/>
</dbReference>
<evidence type="ECO:0008006" key="5">
    <source>
        <dbReference type="Google" id="ProtNLM"/>
    </source>
</evidence>
<sequence length="443" mass="50274">MELIAIPSLILVLALWVAHTIFLNRRLTESQKRYLQFFSDSPVALIVVDRDYRIIEWNQSAEAIFGWNYSEAAGENIIDFIVPHFDKDHVSAVLQKTSLEGVSYSKNYNTTKQDNEIFCEWRNRRIETGKGEILCMAQDITLSQKTLDELNKRSAALESAGDAIFYTDHKGIIEFANPSFFALSLDDQHTLYGTHIGKYLFKERLTFNTIFSQFSTNHTWRGTLTKNSATGEKVFSTTITAIYHHSRLVSYVANLHDITHITSHVDALTYRVQHDPLTGATNRATLNDRLEHAITRSKRRKEKIALYFIDLNDFKLVNDRYGHEAGDRLLQDVAKNIRACLRNSDTVCRYGGDEFIVMIEEVKGEDHLNSIQDAIAAAISEPIYLDEKTTLYAKASIGLACYPDDATNPEGLIKAADMAMYVVKKEKNSNARVPILCVESHTC</sequence>
<dbReference type="SMART" id="SM00091">
    <property type="entry name" value="PAS"/>
    <property type="match status" value="2"/>
</dbReference>
<dbReference type="InterPro" id="IPR000014">
    <property type="entry name" value="PAS"/>
</dbReference>
<evidence type="ECO:0000259" key="2">
    <source>
        <dbReference type="PROSITE" id="PS50887"/>
    </source>
</evidence>
<dbReference type="InterPro" id="IPR000160">
    <property type="entry name" value="GGDEF_dom"/>
</dbReference>
<dbReference type="CDD" id="cd00130">
    <property type="entry name" value="PAS"/>
    <property type="match status" value="1"/>
</dbReference>
<evidence type="ECO:0000259" key="1">
    <source>
        <dbReference type="PROSITE" id="PS50112"/>
    </source>
</evidence>
<dbReference type="InterPro" id="IPR043128">
    <property type="entry name" value="Rev_trsase/Diguanyl_cyclase"/>
</dbReference>
<dbReference type="NCBIfam" id="TIGR00254">
    <property type="entry name" value="GGDEF"/>
    <property type="match status" value="1"/>
</dbReference>
<dbReference type="CDD" id="cd01949">
    <property type="entry name" value="GGDEF"/>
    <property type="match status" value="1"/>
</dbReference>
<dbReference type="Pfam" id="PF13426">
    <property type="entry name" value="PAS_9"/>
    <property type="match status" value="1"/>
</dbReference>
<name>A0A2D3WI89_9BACT</name>
<dbReference type="InterPro" id="IPR052155">
    <property type="entry name" value="Biofilm_reg_signaling"/>
</dbReference>
<dbReference type="PANTHER" id="PTHR44757">
    <property type="entry name" value="DIGUANYLATE CYCLASE DGCP"/>
    <property type="match status" value="1"/>
</dbReference>
<accession>A0A2D3WI89</accession>
<dbReference type="Gene3D" id="3.30.450.20">
    <property type="entry name" value="PAS domain"/>
    <property type="match status" value="2"/>
</dbReference>
<dbReference type="FunFam" id="3.30.70.270:FF:000001">
    <property type="entry name" value="Diguanylate cyclase domain protein"/>
    <property type="match status" value="1"/>
</dbReference>
<dbReference type="PANTHER" id="PTHR44757:SF2">
    <property type="entry name" value="BIOFILM ARCHITECTURE MAINTENANCE PROTEIN MBAA"/>
    <property type="match status" value="1"/>
</dbReference>
<dbReference type="InterPro" id="IPR013767">
    <property type="entry name" value="PAS_fold"/>
</dbReference>
<proteinExistence type="predicted"/>
<dbReference type="Gene3D" id="3.30.70.270">
    <property type="match status" value="1"/>
</dbReference>
<dbReference type="Pfam" id="PF00990">
    <property type="entry name" value="GGDEF"/>
    <property type="match status" value="1"/>
</dbReference>
<dbReference type="RefSeq" id="WP_294893934.1">
    <property type="nucleotide sequence ID" value="NZ_DLUI01000118.1"/>
</dbReference>
<comment type="caution">
    <text evidence="3">The sequence shown here is derived from an EMBL/GenBank/DDBJ whole genome shotgun (WGS) entry which is preliminary data.</text>
</comment>
<dbReference type="NCBIfam" id="TIGR00229">
    <property type="entry name" value="sensory_box"/>
    <property type="match status" value="1"/>
</dbReference>
<dbReference type="EMBL" id="DLUI01000118">
    <property type="protein sequence ID" value="DAB37996.1"/>
    <property type="molecule type" value="Genomic_DNA"/>
</dbReference>